<organism evidence="2 3">
    <name type="scientific">Pseudomonas syringae pv. actinidiae</name>
    <dbReference type="NCBI Taxonomy" id="103796"/>
    <lineage>
        <taxon>Bacteria</taxon>
        <taxon>Pseudomonadati</taxon>
        <taxon>Pseudomonadota</taxon>
        <taxon>Gammaproteobacteria</taxon>
        <taxon>Pseudomonadales</taxon>
        <taxon>Pseudomonadaceae</taxon>
        <taxon>Pseudomonas</taxon>
        <taxon>Pseudomonas syringae</taxon>
    </lineage>
</organism>
<sequence>MSTYQHLDRLSTLPVADGDLIQHVSLVPPCWPGHVKLATLWIIFQGAAFGGAIGYIPLQDTSTRMTGRKFYPFIVITHFNQRVDTNGAGYNRDQHGAARQGHRIQRLNQHTLNVLRHGRHFRCSIQTLLVDGAVAVRDAIRWDFHRPCQPLARWLSRQLQGFSSNDHRLLLDNTKRLWRRNDSTEYRQVVRHLPAHGLQALLARQQPVVQKTLGSTGVQCLAESFE</sequence>
<name>A0A2V0QE12_PSESF</name>
<proteinExistence type="predicted"/>
<comment type="caution">
    <text evidence="2">The sequence shown here is derived from an EMBL/GenBank/DDBJ whole genome shotgun (WGS) entry which is preliminary data.</text>
</comment>
<dbReference type="Proteomes" id="UP000247480">
    <property type="component" value="Unassembled WGS sequence"/>
</dbReference>
<dbReference type="AlphaFoldDB" id="A0A2V0QE12"/>
<keyword evidence="1" id="KW-0472">Membrane</keyword>
<evidence type="ECO:0000313" key="3">
    <source>
        <dbReference type="Proteomes" id="UP000247480"/>
    </source>
</evidence>
<dbReference type="EMBL" id="BGJZ01000217">
    <property type="protein sequence ID" value="GBH10967.1"/>
    <property type="molecule type" value="Genomic_DNA"/>
</dbReference>
<keyword evidence="1" id="KW-1133">Transmembrane helix</keyword>
<feature type="transmembrane region" description="Helical" evidence="1">
    <location>
        <begin position="38"/>
        <end position="58"/>
    </location>
</feature>
<evidence type="ECO:0000256" key="1">
    <source>
        <dbReference type="SAM" id="Phobius"/>
    </source>
</evidence>
<accession>A0A2V0QE12</accession>
<keyword evidence="1" id="KW-0812">Transmembrane</keyword>
<gene>
    <name evidence="2" type="ORF">KPSA1_04396</name>
</gene>
<protein>
    <submittedName>
        <fullName evidence="2">WD40 repeat protein</fullName>
    </submittedName>
</protein>
<reference evidence="2 3" key="1">
    <citation type="submission" date="2018-04" db="EMBL/GenBank/DDBJ databases">
        <title>Draft genome sequence of Pseudomonas syringae pv. actinidiae biovar 1 strains isolated from kiwifruit in Kagawa prefecture.</title>
        <authorList>
            <person name="Tabuchi M."/>
            <person name="Saito M."/>
            <person name="Fujiwara S."/>
            <person name="Sasa N."/>
            <person name="Akimitsu K."/>
            <person name="Gomi K."/>
            <person name="Konishi-Sugita S."/>
            <person name="Hamano K."/>
            <person name="Kataoka I."/>
        </authorList>
    </citation>
    <scope>NUCLEOTIDE SEQUENCE [LARGE SCALE GENOMIC DNA]</scope>
    <source>
        <strain evidence="2 3">MAFF212206</strain>
    </source>
</reference>
<evidence type="ECO:0000313" key="2">
    <source>
        <dbReference type="EMBL" id="GBH10967.1"/>
    </source>
</evidence>